<evidence type="ECO:0000256" key="2">
    <source>
        <dbReference type="ARBA" id="ARBA00006579"/>
    </source>
</evidence>
<feature type="site" description="Interacts with free ubiquitin" evidence="9">
    <location>
        <position position="197"/>
    </location>
</feature>
<evidence type="ECO:0000313" key="12">
    <source>
        <dbReference type="Proteomes" id="UP001066276"/>
    </source>
</evidence>
<gene>
    <name evidence="11" type="ORF">NDU88_002628</name>
</gene>
<dbReference type="GO" id="GO:0005634">
    <property type="term" value="C:nucleus"/>
    <property type="evidence" value="ECO:0007669"/>
    <property type="project" value="TreeGrafter"/>
</dbReference>
<feature type="active site" description="Nucleophile" evidence="8">
    <location>
        <position position="51"/>
    </location>
</feature>
<feature type="site" description="Interacts with free ubiquitin" evidence="9">
    <location>
        <position position="195"/>
    </location>
</feature>
<dbReference type="InterPro" id="IPR038765">
    <property type="entry name" value="Papain-like_cys_pep_sf"/>
</dbReference>
<dbReference type="GO" id="GO:0043130">
    <property type="term" value="F:ubiquitin binding"/>
    <property type="evidence" value="ECO:0007669"/>
    <property type="project" value="TreeGrafter"/>
</dbReference>
<evidence type="ECO:0000256" key="6">
    <source>
        <dbReference type="ARBA" id="ARBA00022801"/>
    </source>
</evidence>
<evidence type="ECO:0000313" key="11">
    <source>
        <dbReference type="EMBL" id="KAJ1105220.1"/>
    </source>
</evidence>
<reference evidence="11" key="1">
    <citation type="journal article" date="2022" name="bioRxiv">
        <title>Sequencing and chromosome-scale assembly of the giantPleurodeles waltlgenome.</title>
        <authorList>
            <person name="Brown T."/>
            <person name="Elewa A."/>
            <person name="Iarovenko S."/>
            <person name="Subramanian E."/>
            <person name="Araus A.J."/>
            <person name="Petzold A."/>
            <person name="Susuki M."/>
            <person name="Suzuki K.-i.T."/>
            <person name="Hayashi T."/>
            <person name="Toyoda A."/>
            <person name="Oliveira C."/>
            <person name="Osipova E."/>
            <person name="Leigh N.D."/>
            <person name="Simon A."/>
            <person name="Yun M.H."/>
        </authorList>
    </citation>
    <scope>NUCLEOTIDE SEQUENCE</scope>
    <source>
        <strain evidence="11">20211129_DDA</strain>
        <tissue evidence="11">Liver</tissue>
    </source>
</reference>
<evidence type="ECO:0000256" key="9">
    <source>
        <dbReference type="PIRSR" id="PIRSR013503-2"/>
    </source>
</evidence>
<name>A0AAV7MR48_PLEWA</name>
<dbReference type="InterPro" id="IPR003323">
    <property type="entry name" value="OTU_dom"/>
</dbReference>
<dbReference type="Proteomes" id="UP001066276">
    <property type="component" value="Chromosome 9"/>
</dbReference>
<protein>
    <recommendedName>
        <fullName evidence="3">ubiquitinyl hydrolase 1</fullName>
        <ecNumber evidence="3">3.4.19.12</ecNumber>
    </recommendedName>
</protein>
<keyword evidence="12" id="KW-1185">Reference proteome</keyword>
<dbReference type="Gene3D" id="3.30.200.60">
    <property type="entry name" value="Peptidase C65 Otubain, subdomain 1"/>
    <property type="match status" value="1"/>
</dbReference>
<dbReference type="AlphaFoldDB" id="A0AAV7MR48"/>
<comment type="caution">
    <text evidence="11">The sequence shown here is derived from an EMBL/GenBank/DDBJ whole genome shotgun (WGS) entry which is preliminary data.</text>
</comment>
<dbReference type="GO" id="GO:0071108">
    <property type="term" value="P:protein K48-linked deubiquitination"/>
    <property type="evidence" value="ECO:0007669"/>
    <property type="project" value="TreeGrafter"/>
</dbReference>
<dbReference type="PROSITE" id="PS50802">
    <property type="entry name" value="OTU"/>
    <property type="match status" value="1"/>
</dbReference>
<dbReference type="Pfam" id="PF10275">
    <property type="entry name" value="Peptidase_C65"/>
    <property type="match status" value="1"/>
</dbReference>
<sequence>MCDCAPHLISEKVDILSILNDNAEDGIYQRKIRELSHRYTFVRRTRGDGNCFYRALAFSYLESILGNHRQISRFKDIVLQSKYELTSAGFEDHEFRNVFNHFFSVIELVETDGSISDLLRVFNDENCSDSIVQYLRLLTAAFLKNHTEFFQQFMEDGIDIKDFCAQEVQPMAMECDHPQIVALTQALPIPLQVEYVDDADTAVNHHRFPEDASPQVYMLFRRQHYNILYCAS</sequence>
<evidence type="ECO:0000256" key="4">
    <source>
        <dbReference type="ARBA" id="ARBA00022670"/>
    </source>
</evidence>
<comment type="similarity">
    <text evidence="2">Belongs to the peptidase C65 family.</text>
</comment>
<dbReference type="SUPFAM" id="SSF54001">
    <property type="entry name" value="Cysteine proteinases"/>
    <property type="match status" value="1"/>
</dbReference>
<dbReference type="FunFam" id="1.20.1300.20:FF:000001">
    <property type="entry name" value="Ubiquitin thioesterase OTUB1"/>
    <property type="match status" value="1"/>
</dbReference>
<dbReference type="GO" id="GO:2000780">
    <property type="term" value="P:negative regulation of double-strand break repair"/>
    <property type="evidence" value="ECO:0007669"/>
    <property type="project" value="TreeGrafter"/>
</dbReference>
<evidence type="ECO:0000256" key="5">
    <source>
        <dbReference type="ARBA" id="ARBA00022786"/>
    </source>
</evidence>
<keyword evidence="4" id="KW-0645">Protease</keyword>
<dbReference type="GO" id="GO:0070536">
    <property type="term" value="P:protein K63-linked deubiquitination"/>
    <property type="evidence" value="ECO:0007669"/>
    <property type="project" value="TreeGrafter"/>
</dbReference>
<dbReference type="PANTHER" id="PTHR12931:SF3">
    <property type="entry name" value="UBIQUITIN THIOESTERASE OTUB2"/>
    <property type="match status" value="1"/>
</dbReference>
<organism evidence="11 12">
    <name type="scientific">Pleurodeles waltl</name>
    <name type="common">Iberian ribbed newt</name>
    <dbReference type="NCBI Taxonomy" id="8319"/>
    <lineage>
        <taxon>Eukaryota</taxon>
        <taxon>Metazoa</taxon>
        <taxon>Chordata</taxon>
        <taxon>Craniata</taxon>
        <taxon>Vertebrata</taxon>
        <taxon>Euteleostomi</taxon>
        <taxon>Amphibia</taxon>
        <taxon>Batrachia</taxon>
        <taxon>Caudata</taxon>
        <taxon>Salamandroidea</taxon>
        <taxon>Salamandridae</taxon>
        <taxon>Pleurodelinae</taxon>
        <taxon>Pleurodeles</taxon>
    </lineage>
</organism>
<feature type="domain" description="OTU" evidence="10">
    <location>
        <begin position="40"/>
        <end position="231"/>
    </location>
</feature>
<dbReference type="EMBL" id="JANPWB010000013">
    <property type="protein sequence ID" value="KAJ1105220.1"/>
    <property type="molecule type" value="Genomic_DNA"/>
</dbReference>
<evidence type="ECO:0000256" key="8">
    <source>
        <dbReference type="PIRSR" id="PIRSR013503-1"/>
    </source>
</evidence>
<evidence type="ECO:0000256" key="3">
    <source>
        <dbReference type="ARBA" id="ARBA00012759"/>
    </source>
</evidence>
<dbReference type="PANTHER" id="PTHR12931">
    <property type="entry name" value="UBIQUITIN THIOLESTERASE PROTEIN OTUB"/>
    <property type="match status" value="1"/>
</dbReference>
<proteinExistence type="inferred from homology"/>
<dbReference type="InterPro" id="IPR042467">
    <property type="entry name" value="Peptidase_C65_otubain_sub2"/>
</dbReference>
<feature type="site" description="Interacts with free ubiquitin" evidence="9">
    <location>
        <position position="225"/>
    </location>
</feature>
<dbReference type="Gene3D" id="1.20.1300.20">
    <property type="entry name" value="Peptidase C65 Otubain, subdomain 2"/>
    <property type="match status" value="1"/>
</dbReference>
<keyword evidence="7" id="KW-0788">Thiol protease</keyword>
<evidence type="ECO:0000256" key="7">
    <source>
        <dbReference type="ARBA" id="ARBA00022807"/>
    </source>
</evidence>
<comment type="catalytic activity">
    <reaction evidence="1">
        <text>Thiol-dependent hydrolysis of ester, thioester, amide, peptide and isopeptide bonds formed by the C-terminal Gly of ubiquitin (a 76-residue protein attached to proteins as an intracellular targeting signal).</text>
        <dbReference type="EC" id="3.4.19.12"/>
    </reaction>
</comment>
<dbReference type="PIRSF" id="PIRSF013503">
    <property type="entry name" value="Ubiquitin_thioesterase_Otubain"/>
    <property type="match status" value="1"/>
</dbReference>
<feature type="active site" evidence="8">
    <location>
        <position position="224"/>
    </location>
</feature>
<dbReference type="InterPro" id="IPR016615">
    <property type="entry name" value="Otubain"/>
</dbReference>
<dbReference type="GO" id="GO:0035871">
    <property type="term" value="P:protein K11-linked deubiquitination"/>
    <property type="evidence" value="ECO:0007669"/>
    <property type="project" value="TreeGrafter"/>
</dbReference>
<keyword evidence="5" id="KW-0833">Ubl conjugation pathway</keyword>
<evidence type="ECO:0000259" key="10">
    <source>
        <dbReference type="PROSITE" id="PS50802"/>
    </source>
</evidence>
<evidence type="ECO:0000256" key="1">
    <source>
        <dbReference type="ARBA" id="ARBA00000707"/>
    </source>
</evidence>
<dbReference type="EC" id="3.4.19.12" evidence="3"/>
<dbReference type="GO" id="GO:0004843">
    <property type="term" value="F:cysteine-type deubiquitinase activity"/>
    <property type="evidence" value="ECO:0007669"/>
    <property type="project" value="UniProtKB-EC"/>
</dbReference>
<dbReference type="CDD" id="cd22764">
    <property type="entry name" value="OTUB2"/>
    <property type="match status" value="1"/>
</dbReference>
<keyword evidence="6" id="KW-0378">Hydrolase</keyword>
<feature type="active site" evidence="8">
    <location>
        <position position="48"/>
    </location>
</feature>
<accession>A0AAV7MR48</accession>
<dbReference type="InterPro" id="IPR019400">
    <property type="entry name" value="Peptidase_C65_otubain"/>
</dbReference>
<dbReference type="InterPro" id="IPR042468">
    <property type="entry name" value="Peptidase_C65_otubain_sub1"/>
</dbReference>
<dbReference type="GO" id="GO:0006508">
    <property type="term" value="P:proteolysis"/>
    <property type="evidence" value="ECO:0007669"/>
    <property type="project" value="UniProtKB-KW"/>
</dbReference>